<dbReference type="Gene3D" id="1.10.10.10">
    <property type="entry name" value="Winged helix-like DNA-binding domain superfamily/Winged helix DNA-binding domain"/>
    <property type="match status" value="1"/>
</dbReference>
<dbReference type="GO" id="GO:0003677">
    <property type="term" value="F:DNA binding"/>
    <property type="evidence" value="ECO:0007669"/>
    <property type="project" value="UniProtKB-KW"/>
</dbReference>
<dbReference type="SMART" id="SM00418">
    <property type="entry name" value="HTH_ARSR"/>
    <property type="match status" value="1"/>
</dbReference>
<feature type="domain" description="HTH arsR-type" evidence="4">
    <location>
        <begin position="8"/>
        <end position="103"/>
    </location>
</feature>
<evidence type="ECO:0000256" key="3">
    <source>
        <dbReference type="ARBA" id="ARBA00023163"/>
    </source>
</evidence>
<keyword evidence="2" id="KW-0238">DNA-binding</keyword>
<dbReference type="SUPFAM" id="SSF46785">
    <property type="entry name" value="Winged helix' DNA-binding domain"/>
    <property type="match status" value="1"/>
</dbReference>
<dbReference type="InterPro" id="IPR036388">
    <property type="entry name" value="WH-like_DNA-bd_sf"/>
</dbReference>
<keyword evidence="3" id="KW-0804">Transcription</keyword>
<comment type="caution">
    <text evidence="5">The sequence shown here is derived from an EMBL/GenBank/DDBJ whole genome shotgun (WGS) entry which is preliminary data.</text>
</comment>
<evidence type="ECO:0000313" key="5">
    <source>
        <dbReference type="EMBL" id="TET46011.1"/>
    </source>
</evidence>
<accession>A0A523UUQ0</accession>
<evidence type="ECO:0000256" key="1">
    <source>
        <dbReference type="ARBA" id="ARBA00023015"/>
    </source>
</evidence>
<keyword evidence="1" id="KW-0805">Transcription regulation</keyword>
<dbReference type="GO" id="GO:0003700">
    <property type="term" value="F:DNA-binding transcription factor activity"/>
    <property type="evidence" value="ECO:0007669"/>
    <property type="project" value="InterPro"/>
</dbReference>
<dbReference type="NCBIfam" id="NF033788">
    <property type="entry name" value="HTH_metalloreg"/>
    <property type="match status" value="1"/>
</dbReference>
<gene>
    <name evidence="5" type="ORF">E3J62_05595</name>
</gene>
<dbReference type="InterPro" id="IPR011991">
    <property type="entry name" value="ArsR-like_HTH"/>
</dbReference>
<dbReference type="Pfam" id="PF01022">
    <property type="entry name" value="HTH_5"/>
    <property type="match status" value="1"/>
</dbReference>
<dbReference type="PANTHER" id="PTHR43132:SF2">
    <property type="entry name" value="ARSENICAL RESISTANCE OPERON REPRESSOR ARSR-RELATED"/>
    <property type="match status" value="1"/>
</dbReference>
<evidence type="ECO:0000256" key="2">
    <source>
        <dbReference type="ARBA" id="ARBA00023125"/>
    </source>
</evidence>
<dbReference type="AlphaFoldDB" id="A0A523UUQ0"/>
<dbReference type="InterPro" id="IPR001845">
    <property type="entry name" value="HTH_ArsR_DNA-bd_dom"/>
</dbReference>
<reference evidence="5 6" key="1">
    <citation type="submission" date="2019-03" db="EMBL/GenBank/DDBJ databases">
        <title>Metabolic potential of uncultured bacteria and archaea associated with petroleum seepage in deep-sea sediments.</title>
        <authorList>
            <person name="Dong X."/>
            <person name="Hubert C."/>
        </authorList>
    </citation>
    <scope>NUCLEOTIDE SEQUENCE [LARGE SCALE GENOMIC DNA]</scope>
    <source>
        <strain evidence="5">E44_bin18</strain>
    </source>
</reference>
<dbReference type="InterPro" id="IPR036390">
    <property type="entry name" value="WH_DNA-bd_sf"/>
</dbReference>
<sequence length="131" mass="14555">MRICAYKHKGGGVEKTLRLFKALSGETRLRVVRLLQHRDNLCVCEIMQALDISQTRASRNLGILKEAGLVSSRRAGLWVEYYLDKNGMGANAKALLKVLSGWADKSGVLKKDRKRLATSCRVGPKAVGRCR</sequence>
<proteinExistence type="predicted"/>
<name>A0A523UUQ0_UNCT6</name>
<dbReference type="PROSITE" id="PS50987">
    <property type="entry name" value="HTH_ARSR_2"/>
    <property type="match status" value="1"/>
</dbReference>
<evidence type="ECO:0000313" key="6">
    <source>
        <dbReference type="Proteomes" id="UP000315525"/>
    </source>
</evidence>
<protein>
    <submittedName>
        <fullName evidence="5">Metalloregulator ArsR/SmtB family transcription factor</fullName>
    </submittedName>
</protein>
<dbReference type="Proteomes" id="UP000315525">
    <property type="component" value="Unassembled WGS sequence"/>
</dbReference>
<evidence type="ECO:0000259" key="4">
    <source>
        <dbReference type="PROSITE" id="PS50987"/>
    </source>
</evidence>
<dbReference type="EMBL" id="SOJN01000070">
    <property type="protein sequence ID" value="TET46011.1"/>
    <property type="molecule type" value="Genomic_DNA"/>
</dbReference>
<dbReference type="CDD" id="cd00090">
    <property type="entry name" value="HTH_ARSR"/>
    <property type="match status" value="1"/>
</dbReference>
<organism evidence="5 6">
    <name type="scientific">candidate division TA06 bacterium</name>
    <dbReference type="NCBI Taxonomy" id="2250710"/>
    <lineage>
        <taxon>Bacteria</taxon>
        <taxon>Bacteria division TA06</taxon>
    </lineage>
</organism>
<dbReference type="PRINTS" id="PR00778">
    <property type="entry name" value="HTHARSR"/>
</dbReference>
<dbReference type="InterPro" id="IPR051011">
    <property type="entry name" value="Metal_resp_trans_reg"/>
</dbReference>
<dbReference type="PANTHER" id="PTHR43132">
    <property type="entry name" value="ARSENICAL RESISTANCE OPERON REPRESSOR ARSR-RELATED"/>
    <property type="match status" value="1"/>
</dbReference>